<dbReference type="GO" id="GO:0016064">
    <property type="term" value="P:immunoglobulin mediated immune response"/>
    <property type="evidence" value="ECO:0007669"/>
    <property type="project" value="TreeGrafter"/>
</dbReference>
<dbReference type="InterPro" id="IPR036116">
    <property type="entry name" value="FN3_sf"/>
</dbReference>
<dbReference type="AlphaFoldDB" id="A0A8T2P2I3"/>
<dbReference type="InterPro" id="IPR013783">
    <property type="entry name" value="Ig-like_fold"/>
</dbReference>
<feature type="region of interest" description="Disordered" evidence="7">
    <location>
        <begin position="280"/>
        <end position="318"/>
    </location>
</feature>
<evidence type="ECO:0000256" key="1">
    <source>
        <dbReference type="ARBA" id="ARBA00004167"/>
    </source>
</evidence>
<dbReference type="EMBL" id="JAFBMS010000025">
    <property type="protein sequence ID" value="KAG9342867.1"/>
    <property type="molecule type" value="Genomic_DNA"/>
</dbReference>
<feature type="chain" id="PRO_5035769528" description="Interleukin-4 receptor alpha N-terminal domain-containing protein" evidence="9">
    <location>
        <begin position="19"/>
        <end position="529"/>
    </location>
</feature>
<feature type="domain" description="Interleukin-4 receptor alpha N-terminal" evidence="10">
    <location>
        <begin position="22"/>
        <end position="111"/>
    </location>
</feature>
<evidence type="ECO:0000256" key="4">
    <source>
        <dbReference type="ARBA" id="ARBA00022989"/>
    </source>
</evidence>
<evidence type="ECO:0000256" key="8">
    <source>
        <dbReference type="SAM" id="Phobius"/>
    </source>
</evidence>
<comment type="caution">
    <text evidence="11">The sequence shown here is derived from an EMBL/GenBank/DDBJ whole genome shotgun (WGS) entry which is preliminary data.</text>
</comment>
<dbReference type="GO" id="GO:0009897">
    <property type="term" value="C:external side of plasma membrane"/>
    <property type="evidence" value="ECO:0007669"/>
    <property type="project" value="TreeGrafter"/>
</dbReference>
<keyword evidence="4 8" id="KW-1133">Transmembrane helix</keyword>
<keyword evidence="2 8" id="KW-0812">Transmembrane</keyword>
<dbReference type="InterPro" id="IPR015319">
    <property type="entry name" value="IL-4_rcpt-alpha_N"/>
</dbReference>
<dbReference type="GO" id="GO:0004896">
    <property type="term" value="F:cytokine receptor activity"/>
    <property type="evidence" value="ECO:0007669"/>
    <property type="project" value="InterPro"/>
</dbReference>
<dbReference type="PANTHER" id="PTHR23037:SF42">
    <property type="entry name" value="CYTOKINE RECEPTOR COMMON SUBUNIT GAMMA ISOFORM X1-RELATED"/>
    <property type="match status" value="1"/>
</dbReference>
<comment type="subcellular location">
    <subcellularLocation>
        <location evidence="1">Membrane</location>
        <topology evidence="1">Single-pass membrane protein</topology>
    </subcellularLocation>
</comment>
<protein>
    <recommendedName>
        <fullName evidence="10">Interleukin-4 receptor alpha N-terminal domain-containing protein</fullName>
    </recommendedName>
</protein>
<dbReference type="SUPFAM" id="SSF49265">
    <property type="entry name" value="Fibronectin type III"/>
    <property type="match status" value="2"/>
</dbReference>
<evidence type="ECO:0000256" key="6">
    <source>
        <dbReference type="ARBA" id="ARBA00023170"/>
    </source>
</evidence>
<organism evidence="11 12">
    <name type="scientific">Albula glossodonta</name>
    <name type="common">roundjaw bonefish</name>
    <dbReference type="NCBI Taxonomy" id="121402"/>
    <lineage>
        <taxon>Eukaryota</taxon>
        <taxon>Metazoa</taxon>
        <taxon>Chordata</taxon>
        <taxon>Craniata</taxon>
        <taxon>Vertebrata</taxon>
        <taxon>Euteleostomi</taxon>
        <taxon>Actinopterygii</taxon>
        <taxon>Neopterygii</taxon>
        <taxon>Teleostei</taxon>
        <taxon>Albuliformes</taxon>
        <taxon>Albulidae</taxon>
        <taxon>Albula</taxon>
    </lineage>
</organism>
<dbReference type="OrthoDB" id="8962741at2759"/>
<keyword evidence="12" id="KW-1185">Reference proteome</keyword>
<dbReference type="GO" id="GO:0002532">
    <property type="term" value="P:production of molecular mediator involved in inflammatory response"/>
    <property type="evidence" value="ECO:0007669"/>
    <property type="project" value="InterPro"/>
</dbReference>
<feature type="signal peptide" evidence="9">
    <location>
        <begin position="1"/>
        <end position="18"/>
    </location>
</feature>
<gene>
    <name evidence="11" type="ORF">JZ751_015083</name>
</gene>
<evidence type="ECO:0000256" key="2">
    <source>
        <dbReference type="ARBA" id="ARBA00022692"/>
    </source>
</evidence>
<evidence type="ECO:0000256" key="3">
    <source>
        <dbReference type="ARBA" id="ARBA00022729"/>
    </source>
</evidence>
<feature type="transmembrane region" description="Helical" evidence="8">
    <location>
        <begin position="223"/>
        <end position="243"/>
    </location>
</feature>
<dbReference type="Gene3D" id="2.60.40.10">
    <property type="entry name" value="Immunoglobulins"/>
    <property type="match status" value="2"/>
</dbReference>
<keyword evidence="6" id="KW-0675">Receptor</keyword>
<evidence type="ECO:0000259" key="10">
    <source>
        <dbReference type="Pfam" id="PF09238"/>
    </source>
</evidence>
<reference evidence="11" key="1">
    <citation type="thesis" date="2021" institute="BYU ScholarsArchive" country="Provo, UT, USA">
        <title>Applications of and Algorithms for Genome Assembly and Genomic Analyses with an Emphasis on Marine Teleosts.</title>
        <authorList>
            <person name="Pickett B.D."/>
        </authorList>
    </citation>
    <scope>NUCLEOTIDE SEQUENCE</scope>
    <source>
        <strain evidence="11">HI-2016</strain>
    </source>
</reference>
<evidence type="ECO:0000256" key="9">
    <source>
        <dbReference type="SAM" id="SignalP"/>
    </source>
</evidence>
<evidence type="ECO:0000256" key="5">
    <source>
        <dbReference type="ARBA" id="ARBA00023136"/>
    </source>
</evidence>
<dbReference type="Pfam" id="PF09238">
    <property type="entry name" value="IL4Ra_N"/>
    <property type="match status" value="1"/>
</dbReference>
<accession>A0A8T2P2I3</accession>
<keyword evidence="5 8" id="KW-0472">Membrane</keyword>
<dbReference type="PANTHER" id="PTHR23037">
    <property type="entry name" value="CYTOKINE RECEPTOR"/>
    <property type="match status" value="1"/>
</dbReference>
<dbReference type="Proteomes" id="UP000824540">
    <property type="component" value="Unassembled WGS sequence"/>
</dbReference>
<proteinExistence type="predicted"/>
<evidence type="ECO:0000313" key="12">
    <source>
        <dbReference type="Proteomes" id="UP000824540"/>
    </source>
</evidence>
<evidence type="ECO:0000313" key="11">
    <source>
        <dbReference type="EMBL" id="KAG9342867.1"/>
    </source>
</evidence>
<keyword evidence="3 9" id="KW-0732">Signal</keyword>
<sequence length="529" mass="58970">MQIRIQVLILKLFSLSYAHLKVSNLNCFNDYQTTMVCEFTSDKPFNCSGYSIDFASPSQEHFNCTFMESLQNSDVFTVCECTVKMPEMVNTEKYQRRLWEEGRVINSTIITALDNIKPRAPKILSVKPTKDGNYKVKCEIDYSEDNGLFDSLETELSYRKKDSSDWKSVNATLTSEILGSQLEPGYVYVVKARSRSISYNTGYSDWSQEEQWTVPASGPDPSIFIVSILCVLLVISICAFYWFCTRVLLIAECDRDDPYKSVTSTGSSFDDRRRSLLESADSVGSSGYRDVLLPEESAPPSQETSSQEQRKEAPNSPDCLSVSTCISYRILRNDGKATETPSVLEHLHRNLEALDLFRKGPDTPTDCEYQACNTVVASTPPAEDAGLSTSLKVDVLDALLSPARTNACRVDDGYESHGDATAREQARYPACILSPCEDGYQALQTVAQKTADCPCGEDKVDREAHSIDSPEKCPGKEWERELSQCPKWGIPTTCASQMLQNSTLKSPPPSALTTLPSIQTFTDISYHRV</sequence>
<name>A0A8T2P2I3_9TELE</name>
<evidence type="ECO:0000256" key="7">
    <source>
        <dbReference type="SAM" id="MobiDB-lite"/>
    </source>
</evidence>